<comment type="caution">
    <text evidence="3">The sequence shown here is derived from an EMBL/GenBank/DDBJ whole genome shotgun (WGS) entry which is preliminary data.</text>
</comment>
<dbReference type="InterPro" id="IPR002881">
    <property type="entry name" value="DUF58"/>
</dbReference>
<dbReference type="EMBL" id="JAUSUZ010000001">
    <property type="protein sequence ID" value="MDQ0366738.1"/>
    <property type="molecule type" value="Genomic_DNA"/>
</dbReference>
<proteinExistence type="predicted"/>
<evidence type="ECO:0000259" key="2">
    <source>
        <dbReference type="Pfam" id="PF01882"/>
    </source>
</evidence>
<dbReference type="Proteomes" id="UP001240236">
    <property type="component" value="Unassembled WGS sequence"/>
</dbReference>
<feature type="region of interest" description="Disordered" evidence="1">
    <location>
        <begin position="254"/>
        <end position="290"/>
    </location>
</feature>
<feature type="compositionally biased region" description="Gly residues" evidence="1">
    <location>
        <begin position="277"/>
        <end position="289"/>
    </location>
</feature>
<evidence type="ECO:0000313" key="4">
    <source>
        <dbReference type="Proteomes" id="UP001240236"/>
    </source>
</evidence>
<feature type="compositionally biased region" description="Low complexity" evidence="1">
    <location>
        <begin position="262"/>
        <end position="276"/>
    </location>
</feature>
<organism evidence="3 4">
    <name type="scientific">Catenuloplanes indicus</name>
    <dbReference type="NCBI Taxonomy" id="137267"/>
    <lineage>
        <taxon>Bacteria</taxon>
        <taxon>Bacillati</taxon>
        <taxon>Actinomycetota</taxon>
        <taxon>Actinomycetes</taxon>
        <taxon>Micromonosporales</taxon>
        <taxon>Micromonosporaceae</taxon>
        <taxon>Catenuloplanes</taxon>
    </lineage>
</organism>
<keyword evidence="4" id="KW-1185">Reference proteome</keyword>
<protein>
    <submittedName>
        <fullName evidence="3">Uncharacterized protein (DUF58 family)</fullName>
    </submittedName>
</protein>
<dbReference type="AlphaFoldDB" id="A0AAE4B0E4"/>
<dbReference type="Pfam" id="PF01882">
    <property type="entry name" value="DUF58"/>
    <property type="match status" value="2"/>
</dbReference>
<evidence type="ECO:0000313" key="3">
    <source>
        <dbReference type="EMBL" id="MDQ0366738.1"/>
    </source>
</evidence>
<gene>
    <name evidence="3" type="ORF">J2S42_003407</name>
</gene>
<sequence length="481" mass="51518">MITWRAALLLAAGALTMPLWPWPWIGLAVVLAAVTLLAVLDVRAAAALRHVTLTREGARAVRLGDAAVVHLHIHNRGVRTLRAEIRDDWVPSAGAARAVHRLEVEPGDTGIVETRLRPTRRGDRPAVRVTVRSHGPMGVAFRQLAGRPVTPEWTLRTLPRFESRRFLAEKVSRLRILDGSTVTRGRGQGTEFDALREYVAGDDVRSIDWRASARRSDVLVRTWRPERDRRVLCVIDTGRTSAVRVDRTAAPGRRPDWLAAVPSSTGSSGAGPSSTGSSGGGLIGAGGEGVPRHGEPRLDAAIDAALLLAALAARAGDRVDLLAVDTAVRAAVSGAGREALLPRLVDALAPLQPALVETDFELVVGEILRRERKRALVVLFTTLEPGPLGEGLLPVLPRLAARHKVVLASVHDPALAALTGQPPDTPEQAYAAAAAHQAYAERDRVRAALTRHGVEVVDAPLDQFASRVSDAYLTLKAAGRL</sequence>
<feature type="domain" description="DUF58" evidence="2">
    <location>
        <begin position="195"/>
        <end position="242"/>
    </location>
</feature>
<accession>A0AAE4B0E4</accession>
<reference evidence="3 4" key="1">
    <citation type="submission" date="2023-07" db="EMBL/GenBank/DDBJ databases">
        <title>Sequencing the genomes of 1000 actinobacteria strains.</title>
        <authorList>
            <person name="Klenk H.-P."/>
        </authorList>
    </citation>
    <scope>NUCLEOTIDE SEQUENCE [LARGE SCALE GENOMIC DNA]</scope>
    <source>
        <strain evidence="3 4">DSM 44709</strain>
    </source>
</reference>
<evidence type="ECO:0000256" key="1">
    <source>
        <dbReference type="SAM" id="MobiDB-lite"/>
    </source>
</evidence>
<feature type="domain" description="DUF58" evidence="2">
    <location>
        <begin position="299"/>
        <end position="418"/>
    </location>
</feature>
<dbReference type="PANTHER" id="PTHR33608">
    <property type="entry name" value="BLL2464 PROTEIN"/>
    <property type="match status" value="1"/>
</dbReference>
<dbReference type="PANTHER" id="PTHR33608:SF3">
    <property type="entry name" value="SLR2013 PROTEIN"/>
    <property type="match status" value="1"/>
</dbReference>
<name>A0AAE4B0E4_9ACTN</name>